<evidence type="ECO:0000313" key="1">
    <source>
        <dbReference type="EMBL" id="KAG8100807.1"/>
    </source>
</evidence>
<reference evidence="1" key="2">
    <citation type="submission" date="2021-02" db="EMBL/GenBank/DDBJ databases">
        <authorList>
            <person name="Kimball J.A."/>
            <person name="Haas M.W."/>
            <person name="Macchietto M."/>
            <person name="Kono T."/>
            <person name="Duquette J."/>
            <person name="Shao M."/>
        </authorList>
    </citation>
    <scope>NUCLEOTIDE SEQUENCE</scope>
    <source>
        <tissue evidence="1">Fresh leaf tissue</tissue>
    </source>
</reference>
<keyword evidence="2" id="KW-1185">Reference proteome</keyword>
<sequence length="92" mass="10239">MAPEVLCARQHWLPDTTAAQRAVTSVRSQALTASAWWCAGCLSGFCDEAGSGRWQGPMKRRAWLRWKPLELAWTSATKCVKRSLGRSARFGD</sequence>
<dbReference type="EMBL" id="JAAALK010000079">
    <property type="protein sequence ID" value="KAG8100807.1"/>
    <property type="molecule type" value="Genomic_DNA"/>
</dbReference>
<dbReference type="Proteomes" id="UP000729402">
    <property type="component" value="Unassembled WGS sequence"/>
</dbReference>
<comment type="caution">
    <text evidence="1">The sequence shown here is derived from an EMBL/GenBank/DDBJ whole genome shotgun (WGS) entry which is preliminary data.</text>
</comment>
<dbReference type="AlphaFoldDB" id="A0A8J5XA58"/>
<organism evidence="1 2">
    <name type="scientific">Zizania palustris</name>
    <name type="common">Northern wild rice</name>
    <dbReference type="NCBI Taxonomy" id="103762"/>
    <lineage>
        <taxon>Eukaryota</taxon>
        <taxon>Viridiplantae</taxon>
        <taxon>Streptophyta</taxon>
        <taxon>Embryophyta</taxon>
        <taxon>Tracheophyta</taxon>
        <taxon>Spermatophyta</taxon>
        <taxon>Magnoliopsida</taxon>
        <taxon>Liliopsida</taxon>
        <taxon>Poales</taxon>
        <taxon>Poaceae</taxon>
        <taxon>BOP clade</taxon>
        <taxon>Oryzoideae</taxon>
        <taxon>Oryzeae</taxon>
        <taxon>Zizaniinae</taxon>
        <taxon>Zizania</taxon>
    </lineage>
</organism>
<evidence type="ECO:0000313" key="2">
    <source>
        <dbReference type="Proteomes" id="UP000729402"/>
    </source>
</evidence>
<accession>A0A8J5XA58</accession>
<reference evidence="1" key="1">
    <citation type="journal article" date="2021" name="bioRxiv">
        <title>Whole Genome Assembly and Annotation of Northern Wild Rice, Zizania palustris L., Supports a Whole Genome Duplication in the Zizania Genus.</title>
        <authorList>
            <person name="Haas M."/>
            <person name="Kono T."/>
            <person name="Macchietto M."/>
            <person name="Millas R."/>
            <person name="McGilp L."/>
            <person name="Shao M."/>
            <person name="Duquette J."/>
            <person name="Hirsch C.N."/>
            <person name="Kimball J."/>
        </authorList>
    </citation>
    <scope>NUCLEOTIDE SEQUENCE</scope>
    <source>
        <tissue evidence="1">Fresh leaf tissue</tissue>
    </source>
</reference>
<proteinExistence type="predicted"/>
<gene>
    <name evidence="1" type="ORF">GUJ93_ZPchr0013g35809</name>
</gene>
<protein>
    <submittedName>
        <fullName evidence="1">Uncharacterized protein</fullName>
    </submittedName>
</protein>
<name>A0A8J5XA58_ZIZPA</name>